<reference evidence="5" key="1">
    <citation type="journal article" date="2014" name="Int. J. Syst. Evol. Microbiol.">
        <title>Complete genome sequence of Corynebacterium casei LMG S-19264T (=DSM 44701T), isolated from a smear-ripened cheese.</title>
        <authorList>
            <consortium name="US DOE Joint Genome Institute (JGI-PGF)"/>
            <person name="Walter F."/>
            <person name="Albersmeier A."/>
            <person name="Kalinowski J."/>
            <person name="Ruckert C."/>
        </authorList>
    </citation>
    <scope>NUCLEOTIDE SEQUENCE</scope>
    <source>
        <strain evidence="5">CGMCC 4.7368</strain>
    </source>
</reference>
<accession>A0A917YUS0</accession>
<sequence length="535" mass="57716">MTELIETEVVIVGGGPVGLTLAHELGSRGVACELVEPRPEAGQGSPRCKQINPRSMEIFRRLGVAGAIRDNARLPFGWSDTAVFCASLTGHRIERFDGIFGLSDIQRDELAEPAQWCGQNRVEEALRGCLDRRPTVSARWGWMVDGLRQDADGVTAEAADAGGARRRISGRYLVGADGGRSVVRRELGIRLSGQTHEVRNVQAVFSAPGLSQAHPHGPAVQYWVVNPEVNGLMGPLDTEGTWWAIIIGAPEDPTAEWVERALHTMIGAAHPLEVRLLDPWTSRMLVADGYRQGRCFLAGDAAHLNPPWGGFGANTGIGDAVDLGWKLAADLRGWGGAGLLDSYETERRPMAVRAIAEAANNMRVLTGELARPALDEDTEEGGQARLKAAELVRRTKSSETYTLGFVLGATYAGSPLVMADDGPAPESRTSVYRPSGAPGGRLPHVWLGRDRSLYDELGPGFTLVEVAAEPADARWESAARERGVPFARHHLHRPDLTGLYGAHYLLVRPDQHIAWRGDAPAPDAGAILDRARGVS</sequence>
<dbReference type="InterPro" id="IPR002938">
    <property type="entry name" value="FAD-bd"/>
</dbReference>
<dbReference type="GO" id="GO:0071949">
    <property type="term" value="F:FAD binding"/>
    <property type="evidence" value="ECO:0007669"/>
    <property type="project" value="InterPro"/>
</dbReference>
<dbReference type="PRINTS" id="PR00420">
    <property type="entry name" value="RNGMNOXGNASE"/>
</dbReference>
<dbReference type="NCBIfam" id="NF004780">
    <property type="entry name" value="PRK06126.1"/>
    <property type="match status" value="1"/>
</dbReference>
<organism evidence="5 6">
    <name type="scientific">Nonomuraea cavernae</name>
    <dbReference type="NCBI Taxonomy" id="2045107"/>
    <lineage>
        <taxon>Bacteria</taxon>
        <taxon>Bacillati</taxon>
        <taxon>Actinomycetota</taxon>
        <taxon>Actinomycetes</taxon>
        <taxon>Streptosporangiales</taxon>
        <taxon>Streptosporangiaceae</taxon>
        <taxon>Nonomuraea</taxon>
    </lineage>
</organism>
<dbReference type="Gene3D" id="3.40.30.120">
    <property type="match status" value="1"/>
</dbReference>
<evidence type="ECO:0000256" key="2">
    <source>
        <dbReference type="ARBA" id="ARBA00022630"/>
    </source>
</evidence>
<protein>
    <recommendedName>
        <fullName evidence="4">FAD-binding domain-containing protein</fullName>
    </recommendedName>
</protein>
<name>A0A917YUS0_9ACTN</name>
<proteinExistence type="predicted"/>
<evidence type="ECO:0000256" key="3">
    <source>
        <dbReference type="ARBA" id="ARBA00022827"/>
    </source>
</evidence>
<dbReference type="PANTHER" id="PTHR43004">
    <property type="entry name" value="TRK SYSTEM POTASSIUM UPTAKE PROTEIN"/>
    <property type="match status" value="1"/>
</dbReference>
<keyword evidence="2" id="KW-0285">Flavoprotein</keyword>
<dbReference type="AlphaFoldDB" id="A0A917YUS0"/>
<evidence type="ECO:0000313" key="5">
    <source>
        <dbReference type="EMBL" id="GGO66811.1"/>
    </source>
</evidence>
<comment type="caution">
    <text evidence="5">The sequence shown here is derived from an EMBL/GenBank/DDBJ whole genome shotgun (WGS) entry which is preliminary data.</text>
</comment>
<evidence type="ECO:0000256" key="1">
    <source>
        <dbReference type="ARBA" id="ARBA00001974"/>
    </source>
</evidence>
<dbReference type="Pfam" id="PF01494">
    <property type="entry name" value="FAD_binding_3"/>
    <property type="match status" value="1"/>
</dbReference>
<keyword evidence="3" id="KW-0274">FAD</keyword>
<keyword evidence="6" id="KW-1185">Reference proteome</keyword>
<dbReference type="Gene3D" id="3.50.50.60">
    <property type="entry name" value="FAD/NAD(P)-binding domain"/>
    <property type="match status" value="1"/>
</dbReference>
<dbReference type="SUPFAM" id="SSF51905">
    <property type="entry name" value="FAD/NAD(P)-binding domain"/>
    <property type="match status" value="1"/>
</dbReference>
<dbReference type="InterPro" id="IPR036188">
    <property type="entry name" value="FAD/NAD-bd_sf"/>
</dbReference>
<reference evidence="5" key="2">
    <citation type="submission" date="2020-09" db="EMBL/GenBank/DDBJ databases">
        <authorList>
            <person name="Sun Q."/>
            <person name="Zhou Y."/>
        </authorList>
    </citation>
    <scope>NUCLEOTIDE SEQUENCE</scope>
    <source>
        <strain evidence="5">CGMCC 4.7368</strain>
    </source>
</reference>
<dbReference type="Gene3D" id="3.30.9.10">
    <property type="entry name" value="D-Amino Acid Oxidase, subunit A, domain 2"/>
    <property type="match status" value="1"/>
</dbReference>
<dbReference type="PANTHER" id="PTHR43004:SF19">
    <property type="entry name" value="BINDING MONOOXYGENASE, PUTATIVE (JCVI)-RELATED"/>
    <property type="match status" value="1"/>
</dbReference>
<dbReference type="Pfam" id="PF21274">
    <property type="entry name" value="Rng_hyd_C"/>
    <property type="match status" value="1"/>
</dbReference>
<gene>
    <name evidence="5" type="ORF">GCM10012289_21720</name>
</gene>
<feature type="domain" description="FAD-binding" evidence="4">
    <location>
        <begin position="6"/>
        <end position="356"/>
    </location>
</feature>
<comment type="cofactor">
    <cofactor evidence="1">
        <name>FAD</name>
        <dbReference type="ChEBI" id="CHEBI:57692"/>
    </cofactor>
</comment>
<dbReference type="EMBL" id="BMNH01000004">
    <property type="protein sequence ID" value="GGO66811.1"/>
    <property type="molecule type" value="Genomic_DNA"/>
</dbReference>
<dbReference type="Proteomes" id="UP000646523">
    <property type="component" value="Unassembled WGS sequence"/>
</dbReference>
<dbReference type="RefSeq" id="WP_225262602.1">
    <property type="nucleotide sequence ID" value="NZ_BMNH01000004.1"/>
</dbReference>
<dbReference type="InterPro" id="IPR050641">
    <property type="entry name" value="RIFMO-like"/>
</dbReference>
<evidence type="ECO:0000313" key="6">
    <source>
        <dbReference type="Proteomes" id="UP000646523"/>
    </source>
</evidence>
<evidence type="ECO:0000259" key="4">
    <source>
        <dbReference type="Pfam" id="PF01494"/>
    </source>
</evidence>
<dbReference type="GO" id="GO:0016709">
    <property type="term" value="F:oxidoreductase activity, acting on paired donors, with incorporation or reduction of molecular oxygen, NAD(P)H as one donor, and incorporation of one atom of oxygen"/>
    <property type="evidence" value="ECO:0007669"/>
    <property type="project" value="UniProtKB-ARBA"/>
</dbReference>